<accession>A0A2A2J6P5</accession>
<feature type="domain" description="Serine aminopeptidase S33" evidence="2">
    <location>
        <begin position="161"/>
        <end position="297"/>
    </location>
</feature>
<organism evidence="3 4">
    <name type="scientific">Diploscapter pachys</name>
    <dbReference type="NCBI Taxonomy" id="2018661"/>
    <lineage>
        <taxon>Eukaryota</taxon>
        <taxon>Metazoa</taxon>
        <taxon>Ecdysozoa</taxon>
        <taxon>Nematoda</taxon>
        <taxon>Chromadorea</taxon>
        <taxon>Rhabditida</taxon>
        <taxon>Rhabditina</taxon>
        <taxon>Rhabditomorpha</taxon>
        <taxon>Rhabditoidea</taxon>
        <taxon>Rhabditidae</taxon>
        <taxon>Diploscapter</taxon>
    </lineage>
</organism>
<keyword evidence="1" id="KW-0472">Membrane</keyword>
<sequence>MRRNNGINSIEEAEASISLRSRQVVSDGTETRKVDQETEDPPLVRQIGIINCLIRFLKICAFMTALIFVVVVVIIPLLLYFCPQCMQQLFFLNFRRMPLTDYENVSSNGVRAMARSFKLRGDQGKIGVWHMLPSKLSMRYRENGLRPSDEEIEETMSKEQHSIVLYAHGNSFDRTISHRCELYNVLSDMDYHVVAFDYRGYGDSDGNPSEAGLVNDTRVVFDYVKQKAGNNSLVVWGHSMGTGVSTKLVSDLSQEGSPPAGLILESPFNNLHDVISHHPFSLPLRWMPDSMFQEIVINPLYSIGLHMDLDKWIANITCPILMLHAADDHVIPVKLARLLKERALALEKNVEYVEFDVKREFRHKFIYKADELPALVTNFMHKCAVLKGQPS</sequence>
<evidence type="ECO:0000313" key="4">
    <source>
        <dbReference type="Proteomes" id="UP000218231"/>
    </source>
</evidence>
<reference evidence="3 4" key="1">
    <citation type="journal article" date="2017" name="Curr. Biol.">
        <title>Genome architecture and evolution of a unichromosomal asexual nematode.</title>
        <authorList>
            <person name="Fradin H."/>
            <person name="Zegar C."/>
            <person name="Gutwein M."/>
            <person name="Lucas J."/>
            <person name="Kovtun M."/>
            <person name="Corcoran D."/>
            <person name="Baugh L.R."/>
            <person name="Kiontke K."/>
            <person name="Gunsalus K."/>
            <person name="Fitch D.H."/>
            <person name="Piano F."/>
        </authorList>
    </citation>
    <scope>NUCLEOTIDE SEQUENCE [LARGE SCALE GENOMIC DNA]</scope>
    <source>
        <strain evidence="3">PF1309</strain>
    </source>
</reference>
<proteinExistence type="predicted"/>
<feature type="transmembrane region" description="Helical" evidence="1">
    <location>
        <begin position="59"/>
        <end position="81"/>
    </location>
</feature>
<keyword evidence="1" id="KW-1133">Transmembrane helix</keyword>
<dbReference type="GO" id="GO:0006660">
    <property type="term" value="P:phosphatidylserine catabolic process"/>
    <property type="evidence" value="ECO:0007669"/>
    <property type="project" value="TreeGrafter"/>
</dbReference>
<dbReference type="EMBL" id="LIAE01010635">
    <property type="protein sequence ID" value="PAV57498.1"/>
    <property type="molecule type" value="Genomic_DNA"/>
</dbReference>
<gene>
    <name evidence="3" type="ORF">WR25_23625</name>
</gene>
<dbReference type="Proteomes" id="UP000218231">
    <property type="component" value="Unassembled WGS sequence"/>
</dbReference>
<dbReference type="PANTHER" id="PTHR12277:SF194">
    <property type="entry name" value="FI04476P"/>
    <property type="match status" value="1"/>
</dbReference>
<dbReference type="AlphaFoldDB" id="A0A2A2J6P5"/>
<keyword evidence="4" id="KW-1185">Reference proteome</keyword>
<keyword evidence="1" id="KW-0812">Transmembrane</keyword>
<dbReference type="OrthoDB" id="10249433at2759"/>
<dbReference type="Gene3D" id="3.40.50.1820">
    <property type="entry name" value="alpha/beta hydrolase"/>
    <property type="match status" value="1"/>
</dbReference>
<comment type="caution">
    <text evidence="3">The sequence shown here is derived from an EMBL/GenBank/DDBJ whole genome shotgun (WGS) entry which is preliminary data.</text>
</comment>
<dbReference type="InterPro" id="IPR029058">
    <property type="entry name" value="AB_hydrolase_fold"/>
</dbReference>
<evidence type="ECO:0000256" key="1">
    <source>
        <dbReference type="SAM" id="Phobius"/>
    </source>
</evidence>
<dbReference type="GO" id="GO:0005789">
    <property type="term" value="C:endoplasmic reticulum membrane"/>
    <property type="evidence" value="ECO:0007669"/>
    <property type="project" value="TreeGrafter"/>
</dbReference>
<protein>
    <recommendedName>
        <fullName evidence="2">Serine aminopeptidase S33 domain-containing protein</fullName>
    </recommendedName>
</protein>
<dbReference type="PANTHER" id="PTHR12277">
    <property type="entry name" value="ALPHA/BETA HYDROLASE DOMAIN-CONTAINING PROTEIN"/>
    <property type="match status" value="1"/>
</dbReference>
<evidence type="ECO:0000313" key="3">
    <source>
        <dbReference type="EMBL" id="PAV57498.1"/>
    </source>
</evidence>
<name>A0A2A2J6P5_9BILA</name>
<evidence type="ECO:0000259" key="2">
    <source>
        <dbReference type="Pfam" id="PF12146"/>
    </source>
</evidence>
<dbReference type="SUPFAM" id="SSF53474">
    <property type="entry name" value="alpha/beta-Hydrolases"/>
    <property type="match status" value="1"/>
</dbReference>
<dbReference type="GO" id="GO:0047372">
    <property type="term" value="F:monoacylglycerol lipase activity"/>
    <property type="evidence" value="ECO:0007669"/>
    <property type="project" value="TreeGrafter"/>
</dbReference>
<dbReference type="GO" id="GO:0004622">
    <property type="term" value="F:phosphatidylcholine lysophospholipase activity"/>
    <property type="evidence" value="ECO:0007669"/>
    <property type="project" value="TreeGrafter"/>
</dbReference>
<dbReference type="GO" id="GO:0052651">
    <property type="term" value="P:monoacylglycerol catabolic process"/>
    <property type="evidence" value="ECO:0007669"/>
    <property type="project" value="TreeGrafter"/>
</dbReference>
<dbReference type="InterPro" id="IPR022742">
    <property type="entry name" value="Hydrolase_4"/>
</dbReference>
<dbReference type="STRING" id="2018661.A0A2A2J6P5"/>
<dbReference type="Pfam" id="PF12146">
    <property type="entry name" value="Hydrolase_4"/>
    <property type="match status" value="1"/>
</dbReference>